<dbReference type="Proteomes" id="UP000009080">
    <property type="component" value="Chromosome"/>
</dbReference>
<dbReference type="HOGENOM" id="CLU_3318342_0_0_6"/>
<dbReference type="EMBL" id="CP001614">
    <property type="protein sequence ID" value="ACR14475.1"/>
    <property type="molecule type" value="Genomic_DNA"/>
</dbReference>
<gene>
    <name evidence="1" type="ordered locus">TERTU_3492</name>
</gene>
<keyword evidence="2" id="KW-1185">Reference proteome</keyword>
<accession>C5BRB8</accession>
<dbReference type="STRING" id="377629.TERTU_3492"/>
<proteinExistence type="predicted"/>
<sequence>MPGYIGGAGTHRHELKVRASPKKTRVFAQSRQIYRATAK</sequence>
<protein>
    <submittedName>
        <fullName evidence="1">Uncharacterized protein</fullName>
    </submittedName>
</protein>
<organism evidence="1 2">
    <name type="scientific">Teredinibacter turnerae (strain ATCC 39867 / T7901)</name>
    <dbReference type="NCBI Taxonomy" id="377629"/>
    <lineage>
        <taxon>Bacteria</taxon>
        <taxon>Pseudomonadati</taxon>
        <taxon>Pseudomonadota</taxon>
        <taxon>Gammaproteobacteria</taxon>
        <taxon>Cellvibrionales</taxon>
        <taxon>Cellvibrionaceae</taxon>
        <taxon>Teredinibacter</taxon>
    </lineage>
</organism>
<dbReference type="KEGG" id="ttu:TERTU_3492"/>
<evidence type="ECO:0000313" key="2">
    <source>
        <dbReference type="Proteomes" id="UP000009080"/>
    </source>
</evidence>
<evidence type="ECO:0000313" key="1">
    <source>
        <dbReference type="EMBL" id="ACR14475.1"/>
    </source>
</evidence>
<dbReference type="AlphaFoldDB" id="C5BRB8"/>
<name>C5BRB8_TERTT</name>
<reference evidence="1 2" key="1">
    <citation type="journal article" date="2009" name="PLoS ONE">
        <title>The complete genome of Teredinibacter turnerae T7901: an intracellular endosymbiont of marine wood-boring bivalves (shipworms).</title>
        <authorList>
            <person name="Yang J.C."/>
            <person name="Madupu R."/>
            <person name="Durkin A.S."/>
            <person name="Ekborg N.A."/>
            <person name="Pedamallu C.S."/>
            <person name="Hostetler J.B."/>
            <person name="Radune D."/>
            <person name="Toms B.S."/>
            <person name="Henrissat B."/>
            <person name="Coutinho P.M."/>
            <person name="Schwarz S."/>
            <person name="Field L."/>
            <person name="Trindade-Silva A.E."/>
            <person name="Soares C.A.G."/>
            <person name="Elshahawi S."/>
            <person name="Hanora A."/>
            <person name="Schmidt E.W."/>
            <person name="Haygood M.G."/>
            <person name="Posfai J."/>
            <person name="Benner J."/>
            <person name="Madinger C."/>
            <person name="Nove J."/>
            <person name="Anton B."/>
            <person name="Chaudhary K."/>
            <person name="Foster J."/>
            <person name="Holman A."/>
            <person name="Kumar S."/>
            <person name="Lessard P.A."/>
            <person name="Luyten Y.A."/>
            <person name="Slatko B."/>
            <person name="Wood N."/>
            <person name="Wu B."/>
            <person name="Teplitski M."/>
            <person name="Mougous J.D."/>
            <person name="Ward N."/>
            <person name="Eisen J.A."/>
            <person name="Badger J.H."/>
            <person name="Distel D.L."/>
        </authorList>
    </citation>
    <scope>NUCLEOTIDE SEQUENCE [LARGE SCALE GENOMIC DNA]</scope>
    <source>
        <strain evidence="2">ATCC 39867 / T7901</strain>
    </source>
</reference>